<dbReference type="Proteomes" id="UP000326354">
    <property type="component" value="Chromosome"/>
</dbReference>
<name>A0A5S9IJ36_UABAM</name>
<organism evidence="1 2">
    <name type="scientific">Uabimicrobium amorphum</name>
    <dbReference type="NCBI Taxonomy" id="2596890"/>
    <lineage>
        <taxon>Bacteria</taxon>
        <taxon>Pseudomonadati</taxon>
        <taxon>Planctomycetota</taxon>
        <taxon>Candidatus Uabimicrobiia</taxon>
        <taxon>Candidatus Uabimicrobiales</taxon>
        <taxon>Candidatus Uabimicrobiaceae</taxon>
        <taxon>Candidatus Uabimicrobium</taxon>
    </lineage>
</organism>
<dbReference type="InterPro" id="IPR028978">
    <property type="entry name" value="Chorismate_lyase_/UTRA_dom_sf"/>
</dbReference>
<dbReference type="EMBL" id="AP019860">
    <property type="protein sequence ID" value="BBM82819.1"/>
    <property type="molecule type" value="Genomic_DNA"/>
</dbReference>
<reference evidence="1 2" key="1">
    <citation type="submission" date="2019-08" db="EMBL/GenBank/DDBJ databases">
        <title>Complete genome sequence of Candidatus Uab amorphum.</title>
        <authorList>
            <person name="Shiratori T."/>
            <person name="Suzuki S."/>
            <person name="Kakizawa Y."/>
            <person name="Ishida K."/>
        </authorList>
    </citation>
    <scope>NUCLEOTIDE SEQUENCE [LARGE SCALE GENOMIC DNA]</scope>
    <source>
        <strain evidence="1 2">SRT547</strain>
    </source>
</reference>
<proteinExistence type="predicted"/>
<sequence length="172" mass="19755">MLNSLFTFFSKENLRYELLSGERVPVPYRDLLVHNNHMTTTLEKFYGQPIQVEVKRQQVTKSLYQRYSLLWLPKVGVVEIGIVEMDLSFFSDGICEEILHGQKPLGKILIDHKEPRDVQVDNYFKLQTCASLEKAFSLSTVFFYGRATTISCKAPIKVAEIIRPQGVKHGES</sequence>
<dbReference type="Gene3D" id="3.40.1410.10">
    <property type="entry name" value="Chorismate lyase-like"/>
    <property type="match status" value="1"/>
</dbReference>
<protein>
    <recommendedName>
        <fullName evidence="3">UbiC transcription regulator-associated domain-containing protein</fullName>
    </recommendedName>
</protein>
<evidence type="ECO:0000313" key="1">
    <source>
        <dbReference type="EMBL" id="BBM82819.1"/>
    </source>
</evidence>
<dbReference type="KEGG" id="uam:UABAM_01162"/>
<evidence type="ECO:0008006" key="3">
    <source>
        <dbReference type="Google" id="ProtNLM"/>
    </source>
</evidence>
<dbReference type="SUPFAM" id="SSF64288">
    <property type="entry name" value="Chorismate lyase-like"/>
    <property type="match status" value="1"/>
</dbReference>
<dbReference type="RefSeq" id="WP_151967046.1">
    <property type="nucleotide sequence ID" value="NZ_AP019860.1"/>
</dbReference>
<evidence type="ECO:0000313" key="2">
    <source>
        <dbReference type="Proteomes" id="UP000326354"/>
    </source>
</evidence>
<dbReference type="AlphaFoldDB" id="A0A5S9IJ36"/>
<gene>
    <name evidence="1" type="ORF">UABAM_01162</name>
</gene>
<accession>A0A5S9IJ36</accession>
<dbReference type="OrthoDB" id="268218at2"/>
<keyword evidence="2" id="KW-1185">Reference proteome</keyword>